<evidence type="ECO:0000256" key="1">
    <source>
        <dbReference type="ARBA" id="ARBA00004141"/>
    </source>
</evidence>
<feature type="transmembrane region" description="Helical" evidence="5">
    <location>
        <begin position="140"/>
        <end position="158"/>
    </location>
</feature>
<feature type="transmembrane region" description="Helical" evidence="5">
    <location>
        <begin position="86"/>
        <end position="103"/>
    </location>
</feature>
<reference evidence="6 7" key="1">
    <citation type="journal article" date="2019" name="Int. J. Syst. Evol. Microbiol.">
        <title>The Global Catalogue of Microorganisms (GCM) 10K type strain sequencing project: providing services to taxonomists for standard genome sequencing and annotation.</title>
        <authorList>
            <consortium name="The Broad Institute Genomics Platform"/>
            <consortium name="The Broad Institute Genome Sequencing Center for Infectious Disease"/>
            <person name="Wu L."/>
            <person name="Ma J."/>
        </authorList>
    </citation>
    <scope>NUCLEOTIDE SEQUENCE [LARGE SCALE GENOMIC DNA]</scope>
    <source>
        <strain evidence="6 7">JCM 16373</strain>
    </source>
</reference>
<keyword evidence="3 5" id="KW-1133">Transmembrane helix</keyword>
<evidence type="ECO:0008006" key="8">
    <source>
        <dbReference type="Google" id="ProtNLM"/>
    </source>
</evidence>
<organism evidence="6 7">
    <name type="scientific">Streptomyces axinellae</name>
    <dbReference type="NCBI Taxonomy" id="552788"/>
    <lineage>
        <taxon>Bacteria</taxon>
        <taxon>Bacillati</taxon>
        <taxon>Actinomycetota</taxon>
        <taxon>Actinomycetes</taxon>
        <taxon>Kitasatosporales</taxon>
        <taxon>Streptomycetaceae</taxon>
        <taxon>Streptomyces</taxon>
    </lineage>
</organism>
<dbReference type="EMBL" id="BAAARJ010000008">
    <property type="protein sequence ID" value="GAA2614160.1"/>
    <property type="molecule type" value="Genomic_DNA"/>
</dbReference>
<evidence type="ECO:0000256" key="2">
    <source>
        <dbReference type="ARBA" id="ARBA00022692"/>
    </source>
</evidence>
<sequence length="161" mass="17558">MRPRRLLPPKVRTAYALACAFRWCSAVEDVVTCTWWPWTGIVNIAYWIVAALLALFYLYGGGVKVVRSREQLRPMMAWVDSTPMPAVRALGAIEVLGAIGLILPPLTGIAPWLALPAAIGLVALQIGATRVHLSRGDRRIALNTALILAAAVTCWLATTWL</sequence>
<comment type="caution">
    <text evidence="6">The sequence shown here is derived from an EMBL/GenBank/DDBJ whole genome shotgun (WGS) entry which is preliminary data.</text>
</comment>
<feature type="transmembrane region" description="Helical" evidence="5">
    <location>
        <begin position="45"/>
        <end position="66"/>
    </location>
</feature>
<proteinExistence type="predicted"/>
<comment type="subcellular location">
    <subcellularLocation>
        <location evidence="1">Membrane</location>
        <topology evidence="1">Multi-pass membrane protein</topology>
    </subcellularLocation>
</comment>
<dbReference type="Proteomes" id="UP001501447">
    <property type="component" value="Unassembled WGS sequence"/>
</dbReference>
<feature type="transmembrane region" description="Helical" evidence="5">
    <location>
        <begin position="109"/>
        <end position="128"/>
    </location>
</feature>
<evidence type="ECO:0000256" key="3">
    <source>
        <dbReference type="ARBA" id="ARBA00022989"/>
    </source>
</evidence>
<evidence type="ECO:0000256" key="4">
    <source>
        <dbReference type="ARBA" id="ARBA00023136"/>
    </source>
</evidence>
<protein>
    <recommendedName>
        <fullName evidence="8">DoxX family protein</fullName>
    </recommendedName>
</protein>
<keyword evidence="4 5" id="KW-0472">Membrane</keyword>
<dbReference type="InterPro" id="IPR032808">
    <property type="entry name" value="DoxX"/>
</dbReference>
<accession>A0ABN3Q2X8</accession>
<evidence type="ECO:0000313" key="7">
    <source>
        <dbReference type="Proteomes" id="UP001501447"/>
    </source>
</evidence>
<evidence type="ECO:0000256" key="5">
    <source>
        <dbReference type="SAM" id="Phobius"/>
    </source>
</evidence>
<evidence type="ECO:0000313" key="6">
    <source>
        <dbReference type="EMBL" id="GAA2614160.1"/>
    </source>
</evidence>
<name>A0ABN3Q2X8_9ACTN</name>
<gene>
    <name evidence="6" type="ORF">GCM10009863_29880</name>
</gene>
<keyword evidence="7" id="KW-1185">Reference proteome</keyword>
<dbReference type="Pfam" id="PF13564">
    <property type="entry name" value="DoxX_2"/>
    <property type="match status" value="1"/>
</dbReference>
<keyword evidence="2 5" id="KW-0812">Transmembrane</keyword>